<evidence type="ECO:0000256" key="1">
    <source>
        <dbReference type="SAM" id="MobiDB-lite"/>
    </source>
</evidence>
<dbReference type="SUPFAM" id="SSF47819">
    <property type="entry name" value="HRDC-like"/>
    <property type="match status" value="1"/>
</dbReference>
<accession>A0ABM8B8K0</accession>
<protein>
    <submittedName>
        <fullName evidence="3">Ribonuclease D</fullName>
    </submittedName>
</protein>
<dbReference type="InterPro" id="IPR044876">
    <property type="entry name" value="HRDC_dom_sf"/>
</dbReference>
<dbReference type="Gene3D" id="3.30.420.10">
    <property type="entry name" value="Ribonuclease H-like superfamily/Ribonuclease H"/>
    <property type="match status" value="1"/>
</dbReference>
<proteinExistence type="predicted"/>
<dbReference type="Pfam" id="PF01612">
    <property type="entry name" value="DNA_pol_A_exo1"/>
    <property type="match status" value="1"/>
</dbReference>
<dbReference type="InterPro" id="IPR036397">
    <property type="entry name" value="RNaseH_sf"/>
</dbReference>
<sequence>MTPEREPQLLSEPREGVPEVIDTGEAFEAMCRDFAQAEGSVAADAERASGFRYGQEDYLVQFKRTGAGIALVDPVALKATGATWDDFNQALGDASWIIHDSKQDLPGFMDLGMKPQALFDTELAARMLGLHHVNLAAVTEHYLGLTLAKEHSAADWSYRPLPRDWRNYAALDVELLIELEAAMWQDLRSQGKDEWARQEFAWLLEVGGQRKEPSEQPWRHISHINVLSRDRRGLAIARALWTKRDELARAYDIAPSLLLSDEAIIEAAQRKPHNGRQFRSIRALNERVRMHTGSEQDKMFERYAPIQRSVRPGVWKAAILQALQLGPSDLPKPPKPRRDDDEESKAPRSMKAWKHHPQRYARLNAVRALVGQVAQDTHTPVDILLKPQYLRDLCWTDEPALRDVSEFLAQEGARPWQISLLSASVSRAMM</sequence>
<gene>
    <name evidence="3" type="ORF">KIM372_10310</name>
</gene>
<dbReference type="SUPFAM" id="SSF53098">
    <property type="entry name" value="Ribonuclease H-like"/>
    <property type="match status" value="1"/>
</dbReference>
<organism evidence="3 4">
    <name type="scientific">Bombiscardovia nodaiensis</name>
    <dbReference type="NCBI Taxonomy" id="2932181"/>
    <lineage>
        <taxon>Bacteria</taxon>
        <taxon>Bacillati</taxon>
        <taxon>Actinomycetota</taxon>
        <taxon>Actinomycetes</taxon>
        <taxon>Bifidobacteriales</taxon>
        <taxon>Bifidobacteriaceae</taxon>
        <taxon>Bombiscardovia</taxon>
    </lineage>
</organism>
<dbReference type="PROSITE" id="PS50967">
    <property type="entry name" value="HRDC"/>
    <property type="match status" value="1"/>
</dbReference>
<evidence type="ECO:0000259" key="2">
    <source>
        <dbReference type="PROSITE" id="PS50967"/>
    </source>
</evidence>
<dbReference type="Proteomes" id="UP001321766">
    <property type="component" value="Chromosome"/>
</dbReference>
<reference evidence="3 4" key="1">
    <citation type="journal article" date="2023" name="Microbiol. Spectr.">
        <title>Symbiosis of Carpenter Bees with Uncharacterized Lactic Acid Bacteria Showing NAD Auxotrophy.</title>
        <authorList>
            <person name="Kawasaki S."/>
            <person name="Ozawa K."/>
            <person name="Mori T."/>
            <person name="Yamamoto A."/>
            <person name="Ito M."/>
            <person name="Ohkuma M."/>
            <person name="Sakamoto M."/>
            <person name="Matsutani M."/>
        </authorList>
    </citation>
    <scope>NUCLEOTIDE SEQUENCE [LARGE SCALE GENOMIC DNA]</scope>
    <source>
        <strain evidence="3 4">Kim37-2</strain>
    </source>
</reference>
<dbReference type="InterPro" id="IPR010997">
    <property type="entry name" value="HRDC-like_sf"/>
</dbReference>
<dbReference type="InterPro" id="IPR012337">
    <property type="entry name" value="RNaseH-like_sf"/>
</dbReference>
<name>A0ABM8B8K0_9BIFI</name>
<evidence type="ECO:0000313" key="4">
    <source>
        <dbReference type="Proteomes" id="UP001321766"/>
    </source>
</evidence>
<dbReference type="PANTHER" id="PTHR47649">
    <property type="entry name" value="RIBONUCLEASE D"/>
    <property type="match status" value="1"/>
</dbReference>
<dbReference type="Pfam" id="PF18305">
    <property type="entry name" value="DNA_pol_A_exoN"/>
    <property type="match status" value="1"/>
</dbReference>
<dbReference type="InterPro" id="IPR041605">
    <property type="entry name" value="Exo_C"/>
</dbReference>
<dbReference type="InterPro" id="IPR002562">
    <property type="entry name" value="3'-5'_exonuclease_dom"/>
</dbReference>
<dbReference type="SMART" id="SM00474">
    <property type="entry name" value="35EXOc"/>
    <property type="match status" value="1"/>
</dbReference>
<dbReference type="Gene3D" id="1.10.150.80">
    <property type="entry name" value="HRDC domain"/>
    <property type="match status" value="2"/>
</dbReference>
<dbReference type="PANTHER" id="PTHR47649:SF1">
    <property type="entry name" value="RIBONUCLEASE D"/>
    <property type="match status" value="1"/>
</dbReference>
<keyword evidence="4" id="KW-1185">Reference proteome</keyword>
<dbReference type="InterPro" id="IPR051086">
    <property type="entry name" value="RNase_D-like"/>
</dbReference>
<evidence type="ECO:0000313" key="3">
    <source>
        <dbReference type="EMBL" id="BDR53124.1"/>
    </source>
</evidence>
<dbReference type="InterPro" id="IPR002121">
    <property type="entry name" value="HRDC_dom"/>
</dbReference>
<dbReference type="EMBL" id="AP026798">
    <property type="protein sequence ID" value="BDR53124.1"/>
    <property type="molecule type" value="Genomic_DNA"/>
</dbReference>
<feature type="region of interest" description="Disordered" evidence="1">
    <location>
        <begin position="326"/>
        <end position="355"/>
    </location>
</feature>
<feature type="domain" description="HRDC" evidence="2">
    <location>
        <begin position="230"/>
        <end position="310"/>
    </location>
</feature>
<dbReference type="Pfam" id="PF00570">
    <property type="entry name" value="HRDC"/>
    <property type="match status" value="1"/>
</dbReference>